<evidence type="ECO:0000256" key="2">
    <source>
        <dbReference type="ARBA" id="ARBA00022695"/>
    </source>
</evidence>
<dbReference type="Pfam" id="PF00078">
    <property type="entry name" value="RVT_1"/>
    <property type="match status" value="1"/>
</dbReference>
<keyword evidence="3" id="KW-0540">Nuclease</keyword>
<dbReference type="InterPro" id="IPR041588">
    <property type="entry name" value="Integrase_H2C2"/>
</dbReference>
<dbReference type="GO" id="GO:0015074">
    <property type="term" value="P:DNA integration"/>
    <property type="evidence" value="ECO:0007669"/>
    <property type="project" value="InterPro"/>
</dbReference>
<keyword evidence="11" id="KW-1185">Reference proteome</keyword>
<dbReference type="InterPro" id="IPR012337">
    <property type="entry name" value="RNaseH-like_sf"/>
</dbReference>
<evidence type="ECO:0000256" key="7">
    <source>
        <dbReference type="SAM" id="MobiDB-lite"/>
    </source>
</evidence>
<dbReference type="OrthoDB" id="1108439at2759"/>
<gene>
    <name evidence="10" type="ORF">TSUD_301490</name>
</gene>
<evidence type="ECO:0000256" key="4">
    <source>
        <dbReference type="ARBA" id="ARBA00022759"/>
    </source>
</evidence>
<keyword evidence="6" id="KW-0695">RNA-directed DNA polymerase</keyword>
<feature type="domain" description="Integrase catalytic" evidence="9">
    <location>
        <begin position="520"/>
        <end position="659"/>
    </location>
</feature>
<feature type="domain" description="RNase H type-1" evidence="8">
    <location>
        <begin position="239"/>
        <end position="368"/>
    </location>
</feature>
<evidence type="ECO:0000313" key="11">
    <source>
        <dbReference type="Proteomes" id="UP000242715"/>
    </source>
</evidence>
<organism evidence="10 11">
    <name type="scientific">Trifolium subterraneum</name>
    <name type="common">Subterranean clover</name>
    <dbReference type="NCBI Taxonomy" id="3900"/>
    <lineage>
        <taxon>Eukaryota</taxon>
        <taxon>Viridiplantae</taxon>
        <taxon>Streptophyta</taxon>
        <taxon>Embryophyta</taxon>
        <taxon>Tracheophyta</taxon>
        <taxon>Spermatophyta</taxon>
        <taxon>Magnoliopsida</taxon>
        <taxon>eudicotyledons</taxon>
        <taxon>Gunneridae</taxon>
        <taxon>Pentapetalae</taxon>
        <taxon>rosids</taxon>
        <taxon>fabids</taxon>
        <taxon>Fabales</taxon>
        <taxon>Fabaceae</taxon>
        <taxon>Papilionoideae</taxon>
        <taxon>50 kb inversion clade</taxon>
        <taxon>NPAAA clade</taxon>
        <taxon>Hologalegina</taxon>
        <taxon>IRL clade</taxon>
        <taxon>Trifolieae</taxon>
        <taxon>Trifolium</taxon>
    </lineage>
</organism>
<accession>A0A2Z6NME2</accession>
<dbReference type="GO" id="GO:0004523">
    <property type="term" value="F:RNA-DNA hybrid ribonuclease activity"/>
    <property type="evidence" value="ECO:0007669"/>
    <property type="project" value="InterPro"/>
</dbReference>
<dbReference type="Pfam" id="PF17921">
    <property type="entry name" value="Integrase_H2C2"/>
    <property type="match status" value="1"/>
</dbReference>
<evidence type="ECO:0000313" key="10">
    <source>
        <dbReference type="EMBL" id="GAU43183.1"/>
    </source>
</evidence>
<proteinExistence type="predicted"/>
<keyword evidence="1" id="KW-0808">Transferase</keyword>
<dbReference type="GO" id="GO:0003676">
    <property type="term" value="F:nucleic acid binding"/>
    <property type="evidence" value="ECO:0007669"/>
    <property type="project" value="InterPro"/>
</dbReference>
<dbReference type="AlphaFoldDB" id="A0A2Z6NME2"/>
<dbReference type="PROSITE" id="PS50994">
    <property type="entry name" value="INTEGRASE"/>
    <property type="match status" value="1"/>
</dbReference>
<dbReference type="InterPro" id="IPR043502">
    <property type="entry name" value="DNA/RNA_pol_sf"/>
</dbReference>
<evidence type="ECO:0000256" key="3">
    <source>
        <dbReference type="ARBA" id="ARBA00022722"/>
    </source>
</evidence>
<evidence type="ECO:0000259" key="8">
    <source>
        <dbReference type="PROSITE" id="PS50879"/>
    </source>
</evidence>
<sequence length="659" mass="75391">MEVFTKQSCLHHTPSVPYYKKKKTIKVMPFGLKNAGATYQRLMDRVFADQIGKNLEVHIDDVVVKTEEEGDHDKDLADILGSGNRGKSREMSSHHRHEEPTSVKEVQQLTGRMDALSRFLYCAGEKTFHFFATLRKSERFTWSPQCEEAFQKLKIFLASPPILSRPEQGEEKPLYFISRTLRGAETRYQKIEMLSLAVVVTARRLRQYFQSHKLIVKTDYPIKNVLRKPDLAGRMVACDLQPWTLTVDGSSNIRGSGAGVVLEGLDGVLIEQSLRFAFKASNNQVEYEALIAGMKLSKEMDVQELKVQSDSQLVANQVAWEFQTKDPHLAKYLEKVKEMTKHFTMFELVYVPREQNSRADLLASTKKSGNHRTVIQETLKSPSINEVMIGMVIEEEDLRSHMIRYLQKDILPRERDEALKVRNTAVWFTMVEDKVYKRGFSTPMLLCVSEEEASRILNEIHEGSCGSHIGAKPLARKVMKVGFYWPNLHDGATRHVRPCDKCQRYSNLHHAPGEPLKSVLSPWPFFMWGVDILGPFPTSTAQAKWIIVVVDYFTKWVEAESVSSISADQVKKFYWKKIICRFGLPKYIVSDNGTQFASKKIVEYRREMGIQNTFISVEHPEANGQVESANKVILRALNMKVGLNISRGYCGHIIQRHNL</sequence>
<keyword evidence="4" id="KW-0255">Endonuclease</keyword>
<dbReference type="EMBL" id="DF973960">
    <property type="protein sequence ID" value="GAU43183.1"/>
    <property type="molecule type" value="Genomic_DNA"/>
</dbReference>
<dbReference type="GO" id="GO:0003964">
    <property type="term" value="F:RNA-directed DNA polymerase activity"/>
    <property type="evidence" value="ECO:0007669"/>
    <property type="project" value="UniProtKB-KW"/>
</dbReference>
<dbReference type="Pfam" id="PF00665">
    <property type="entry name" value="rve"/>
    <property type="match status" value="1"/>
</dbReference>
<evidence type="ECO:0000259" key="9">
    <source>
        <dbReference type="PROSITE" id="PS50994"/>
    </source>
</evidence>
<keyword evidence="5" id="KW-0378">Hydrolase</keyword>
<dbReference type="InterPro" id="IPR002156">
    <property type="entry name" value="RNaseH_domain"/>
</dbReference>
<dbReference type="Proteomes" id="UP000242715">
    <property type="component" value="Unassembled WGS sequence"/>
</dbReference>
<dbReference type="InterPro" id="IPR043128">
    <property type="entry name" value="Rev_trsase/Diguanyl_cyclase"/>
</dbReference>
<dbReference type="Gene3D" id="1.10.340.70">
    <property type="match status" value="1"/>
</dbReference>
<dbReference type="PANTHER" id="PTHR48475">
    <property type="entry name" value="RIBONUCLEASE H"/>
    <property type="match status" value="1"/>
</dbReference>
<dbReference type="InterPro" id="IPR041373">
    <property type="entry name" value="RT_RNaseH"/>
</dbReference>
<dbReference type="Pfam" id="PF13456">
    <property type="entry name" value="RVT_3"/>
    <property type="match status" value="1"/>
</dbReference>
<dbReference type="PANTHER" id="PTHR48475:SF2">
    <property type="entry name" value="RIBONUCLEASE H"/>
    <property type="match status" value="1"/>
</dbReference>
<dbReference type="SUPFAM" id="SSF53098">
    <property type="entry name" value="Ribonuclease H-like"/>
    <property type="match status" value="2"/>
</dbReference>
<dbReference type="Gene3D" id="3.30.420.10">
    <property type="entry name" value="Ribonuclease H-like superfamily/Ribonuclease H"/>
    <property type="match status" value="2"/>
</dbReference>
<dbReference type="SUPFAM" id="SSF56672">
    <property type="entry name" value="DNA/RNA polymerases"/>
    <property type="match status" value="1"/>
</dbReference>
<evidence type="ECO:0000256" key="6">
    <source>
        <dbReference type="ARBA" id="ARBA00022918"/>
    </source>
</evidence>
<dbReference type="InterPro" id="IPR001584">
    <property type="entry name" value="Integrase_cat-core"/>
</dbReference>
<keyword evidence="2" id="KW-0548">Nucleotidyltransferase</keyword>
<protein>
    <submittedName>
        <fullName evidence="10">Uncharacterized protein</fullName>
    </submittedName>
</protein>
<reference evidence="11" key="1">
    <citation type="journal article" date="2017" name="Front. Plant Sci.">
        <title>Climate Clever Clovers: New Paradigm to Reduce the Environmental Footprint of Ruminants by Breeding Low Methanogenic Forages Utilizing Haplotype Variation.</title>
        <authorList>
            <person name="Kaur P."/>
            <person name="Appels R."/>
            <person name="Bayer P.E."/>
            <person name="Keeble-Gagnere G."/>
            <person name="Wang J."/>
            <person name="Hirakawa H."/>
            <person name="Shirasawa K."/>
            <person name="Vercoe P."/>
            <person name="Stefanova K."/>
            <person name="Durmic Z."/>
            <person name="Nichols P."/>
            <person name="Revell C."/>
            <person name="Isobe S.N."/>
            <person name="Edwards D."/>
            <person name="Erskine W."/>
        </authorList>
    </citation>
    <scope>NUCLEOTIDE SEQUENCE [LARGE SCALE GENOMIC DNA]</scope>
    <source>
        <strain evidence="11">cv. Daliak</strain>
    </source>
</reference>
<dbReference type="Gene3D" id="3.30.70.270">
    <property type="match status" value="2"/>
</dbReference>
<dbReference type="Pfam" id="PF17917">
    <property type="entry name" value="RT_RNaseH"/>
    <property type="match status" value="1"/>
</dbReference>
<feature type="compositionally biased region" description="Basic and acidic residues" evidence="7">
    <location>
        <begin position="87"/>
        <end position="102"/>
    </location>
</feature>
<dbReference type="InterPro" id="IPR000477">
    <property type="entry name" value="RT_dom"/>
</dbReference>
<feature type="region of interest" description="Disordered" evidence="7">
    <location>
        <begin position="73"/>
        <end position="107"/>
    </location>
</feature>
<evidence type="ECO:0000256" key="1">
    <source>
        <dbReference type="ARBA" id="ARBA00022679"/>
    </source>
</evidence>
<dbReference type="CDD" id="cd09279">
    <property type="entry name" value="RNase_HI_like"/>
    <property type="match status" value="1"/>
</dbReference>
<evidence type="ECO:0000256" key="5">
    <source>
        <dbReference type="ARBA" id="ARBA00022801"/>
    </source>
</evidence>
<dbReference type="PROSITE" id="PS50879">
    <property type="entry name" value="RNASE_H_1"/>
    <property type="match status" value="1"/>
</dbReference>
<dbReference type="InterPro" id="IPR036397">
    <property type="entry name" value="RNaseH_sf"/>
</dbReference>
<name>A0A2Z6NME2_TRISU</name>